<dbReference type="AlphaFoldDB" id="A0A069DAP5"/>
<keyword evidence="7" id="KW-0998">Cell outer membrane</keyword>
<name>A0A069DAP5_9BACE</name>
<dbReference type="PANTHER" id="PTHR30026:SF20">
    <property type="entry name" value="OUTER MEMBRANE PROTEIN TOLC"/>
    <property type="match status" value="1"/>
</dbReference>
<gene>
    <name evidence="10" type="ORF">JCM15093_2557</name>
</gene>
<dbReference type="STRING" id="1121097.GCA_000428125_00952"/>
<proteinExistence type="inferred from homology"/>
<keyword evidence="4" id="KW-1134">Transmembrane beta strand</keyword>
<dbReference type="RefSeq" id="WP_024997023.1">
    <property type="nucleotide sequence ID" value="NZ_BAJS01000017.1"/>
</dbReference>
<keyword evidence="6" id="KW-0472">Membrane</keyword>
<dbReference type="Proteomes" id="UP000027601">
    <property type="component" value="Unassembled WGS sequence"/>
</dbReference>
<dbReference type="SUPFAM" id="SSF56954">
    <property type="entry name" value="Outer membrane efflux proteins (OEP)"/>
    <property type="match status" value="2"/>
</dbReference>
<dbReference type="PANTHER" id="PTHR30026">
    <property type="entry name" value="OUTER MEMBRANE PROTEIN TOLC"/>
    <property type="match status" value="1"/>
</dbReference>
<dbReference type="GO" id="GO:0015288">
    <property type="term" value="F:porin activity"/>
    <property type="evidence" value="ECO:0007669"/>
    <property type="project" value="TreeGrafter"/>
</dbReference>
<dbReference type="GO" id="GO:0015562">
    <property type="term" value="F:efflux transmembrane transporter activity"/>
    <property type="evidence" value="ECO:0007669"/>
    <property type="project" value="InterPro"/>
</dbReference>
<evidence type="ECO:0000256" key="3">
    <source>
        <dbReference type="ARBA" id="ARBA00022448"/>
    </source>
</evidence>
<feature type="compositionally biased region" description="Polar residues" evidence="9">
    <location>
        <begin position="170"/>
        <end position="186"/>
    </location>
</feature>
<evidence type="ECO:0000256" key="1">
    <source>
        <dbReference type="ARBA" id="ARBA00004442"/>
    </source>
</evidence>
<accession>A0A069DAP5</accession>
<protein>
    <submittedName>
        <fullName evidence="10">Heavy metal RND efflux outer membrane protein, CzcC family</fullName>
    </submittedName>
</protein>
<keyword evidence="8" id="KW-0175">Coiled coil</keyword>
<dbReference type="eggNOG" id="COG1538">
    <property type="taxonomic scope" value="Bacteria"/>
</dbReference>
<comment type="caution">
    <text evidence="10">The sequence shown here is derived from an EMBL/GenBank/DDBJ whole genome shotgun (WGS) entry which is preliminary data.</text>
</comment>
<evidence type="ECO:0000256" key="6">
    <source>
        <dbReference type="ARBA" id="ARBA00023136"/>
    </source>
</evidence>
<feature type="coiled-coil region" evidence="8">
    <location>
        <begin position="394"/>
        <end position="428"/>
    </location>
</feature>
<evidence type="ECO:0000256" key="2">
    <source>
        <dbReference type="ARBA" id="ARBA00007613"/>
    </source>
</evidence>
<feature type="compositionally biased region" description="Low complexity" evidence="9">
    <location>
        <begin position="219"/>
        <end position="231"/>
    </location>
</feature>
<dbReference type="GO" id="GO:1990281">
    <property type="term" value="C:efflux pump complex"/>
    <property type="evidence" value="ECO:0007669"/>
    <property type="project" value="TreeGrafter"/>
</dbReference>
<keyword evidence="11" id="KW-1185">Reference proteome</keyword>
<dbReference type="InterPro" id="IPR051906">
    <property type="entry name" value="TolC-like"/>
</dbReference>
<dbReference type="GO" id="GO:0009279">
    <property type="term" value="C:cell outer membrane"/>
    <property type="evidence" value="ECO:0007669"/>
    <property type="project" value="UniProtKB-SubCell"/>
</dbReference>
<evidence type="ECO:0000256" key="9">
    <source>
        <dbReference type="SAM" id="MobiDB-lite"/>
    </source>
</evidence>
<keyword evidence="3" id="KW-0813">Transport</keyword>
<dbReference type="InterPro" id="IPR003423">
    <property type="entry name" value="OMP_efflux"/>
</dbReference>
<evidence type="ECO:0000256" key="7">
    <source>
        <dbReference type="ARBA" id="ARBA00023237"/>
    </source>
</evidence>
<dbReference type="EMBL" id="BAJS01000017">
    <property type="protein sequence ID" value="GAK37314.1"/>
    <property type="molecule type" value="Genomic_DNA"/>
</dbReference>
<dbReference type="Gene3D" id="1.20.1600.10">
    <property type="entry name" value="Outer membrane efflux proteins (OEP)"/>
    <property type="match status" value="2"/>
</dbReference>
<feature type="region of interest" description="Disordered" evidence="9">
    <location>
        <begin position="170"/>
        <end position="191"/>
    </location>
</feature>
<sequence>MKRSILFMLFIIYIAAEKQVFAQADSLMHYLTVAAENNPALRVEFLNYRASLEKIPQAGAIPDPQLEMGFFLKPMEIIDGKQVADFKLMQMFPWFGTRRAARSEMAEMARMSYEQFRQKRENLFFDVKSAWWGLQNLQQQLTNIGENKVLLTSLKTLALQRFASPLTQGVSNSGGAARNMSATTSLPPAGGMSSEMGGMATTGATGVMANPSSSGAQTSSGMGKMPGSSGMTAGSQGGMSNVLRIDMELNELLNEEQAILSQITSATAKFNTLLNRSADEVIVLPDTITQLAFSVDNSSMLEAIRRQNPMLSMATAEAAAYEAKLRMDKRMGLPMIGIGLQYSVISKRMAMGIPTTDMNGKDMLMPMLSLTIPLYRNKYRAQQNESRLMREAAADKYQSALNDLTAEYLSVREQLANAQRKITLYEQQRQLALVTYQLAVNEFAAGIGSIANVLDVERQLLDYKLKRSEAVATYNTVIAMIENLLSDTQTE</sequence>
<organism evidence="10 11">
    <name type="scientific">Bacteroides graminisolvens DSM 19988 = JCM 15093</name>
    <dbReference type="NCBI Taxonomy" id="1121097"/>
    <lineage>
        <taxon>Bacteria</taxon>
        <taxon>Pseudomonadati</taxon>
        <taxon>Bacteroidota</taxon>
        <taxon>Bacteroidia</taxon>
        <taxon>Bacteroidales</taxon>
        <taxon>Bacteroidaceae</taxon>
        <taxon>Bacteroides</taxon>
    </lineage>
</organism>
<evidence type="ECO:0000256" key="5">
    <source>
        <dbReference type="ARBA" id="ARBA00022692"/>
    </source>
</evidence>
<comment type="subcellular location">
    <subcellularLocation>
        <location evidence="1">Cell outer membrane</location>
    </subcellularLocation>
</comment>
<evidence type="ECO:0000313" key="11">
    <source>
        <dbReference type="Proteomes" id="UP000027601"/>
    </source>
</evidence>
<reference evidence="10 11" key="1">
    <citation type="journal article" date="2015" name="Microbes Environ.">
        <title>Distribution and evolution of nitrogen fixation genes in the phylum bacteroidetes.</title>
        <authorList>
            <person name="Inoue J."/>
            <person name="Oshima K."/>
            <person name="Suda W."/>
            <person name="Sakamoto M."/>
            <person name="Iino T."/>
            <person name="Noda S."/>
            <person name="Hongoh Y."/>
            <person name="Hattori M."/>
            <person name="Ohkuma M."/>
        </authorList>
    </citation>
    <scope>NUCLEOTIDE SEQUENCE [LARGE SCALE GENOMIC DNA]</scope>
    <source>
        <strain evidence="10 11">JCM 15093</strain>
    </source>
</reference>
<comment type="similarity">
    <text evidence="2">Belongs to the outer membrane factor (OMF) (TC 1.B.17) family.</text>
</comment>
<evidence type="ECO:0000313" key="10">
    <source>
        <dbReference type="EMBL" id="GAK37314.1"/>
    </source>
</evidence>
<evidence type="ECO:0000256" key="4">
    <source>
        <dbReference type="ARBA" id="ARBA00022452"/>
    </source>
</evidence>
<keyword evidence="5" id="KW-0812">Transmembrane</keyword>
<evidence type="ECO:0000256" key="8">
    <source>
        <dbReference type="SAM" id="Coils"/>
    </source>
</evidence>
<feature type="region of interest" description="Disordered" evidence="9">
    <location>
        <begin position="211"/>
        <end position="235"/>
    </location>
</feature>
<dbReference type="Pfam" id="PF02321">
    <property type="entry name" value="OEP"/>
    <property type="match status" value="1"/>
</dbReference>